<name>A0A8H3ELH6_9LECA</name>
<dbReference type="InterPro" id="IPR001129">
    <property type="entry name" value="Membr-assoc_MAPEG"/>
</dbReference>
<dbReference type="Proteomes" id="UP000664169">
    <property type="component" value="Unassembled WGS sequence"/>
</dbReference>
<evidence type="ECO:0000256" key="2">
    <source>
        <dbReference type="ARBA" id="ARBA00022692"/>
    </source>
</evidence>
<evidence type="ECO:0000256" key="1">
    <source>
        <dbReference type="ARBA" id="ARBA00004370"/>
    </source>
</evidence>
<protein>
    <recommendedName>
        <fullName evidence="8">MAPEG family protein</fullName>
    </recommendedName>
</protein>
<dbReference type="AlphaFoldDB" id="A0A8H3ELH6"/>
<reference evidence="6" key="1">
    <citation type="submission" date="2021-03" db="EMBL/GenBank/DDBJ databases">
        <authorList>
            <person name="Tagirdzhanova G."/>
        </authorList>
    </citation>
    <scope>NUCLEOTIDE SEQUENCE</scope>
</reference>
<dbReference type="PANTHER" id="PTHR35814">
    <property type="match status" value="1"/>
</dbReference>
<keyword evidence="2 5" id="KW-0812">Transmembrane</keyword>
<organism evidence="6 7">
    <name type="scientific">Gomphillus americanus</name>
    <dbReference type="NCBI Taxonomy" id="1940652"/>
    <lineage>
        <taxon>Eukaryota</taxon>
        <taxon>Fungi</taxon>
        <taxon>Dikarya</taxon>
        <taxon>Ascomycota</taxon>
        <taxon>Pezizomycotina</taxon>
        <taxon>Lecanoromycetes</taxon>
        <taxon>OSLEUM clade</taxon>
        <taxon>Ostropomycetidae</taxon>
        <taxon>Ostropales</taxon>
        <taxon>Graphidaceae</taxon>
        <taxon>Gomphilloideae</taxon>
        <taxon>Gomphillus</taxon>
    </lineage>
</organism>
<dbReference type="SUPFAM" id="SSF161084">
    <property type="entry name" value="MAPEG domain-like"/>
    <property type="match status" value="1"/>
</dbReference>
<gene>
    <name evidence="6" type="ORF">GOMPHAMPRED_005146</name>
</gene>
<dbReference type="Gene3D" id="1.20.120.550">
    <property type="entry name" value="Membrane associated eicosanoid/glutathione metabolism-like domain"/>
    <property type="match status" value="1"/>
</dbReference>
<dbReference type="GO" id="GO:0016020">
    <property type="term" value="C:membrane"/>
    <property type="evidence" value="ECO:0007669"/>
    <property type="project" value="UniProtKB-SubCell"/>
</dbReference>
<dbReference type="OrthoDB" id="19091at2759"/>
<dbReference type="InterPro" id="IPR023352">
    <property type="entry name" value="MAPEG-like_dom_sf"/>
</dbReference>
<keyword evidence="7" id="KW-1185">Reference proteome</keyword>
<keyword evidence="3 5" id="KW-1133">Transmembrane helix</keyword>
<feature type="transmembrane region" description="Helical" evidence="5">
    <location>
        <begin position="6"/>
        <end position="24"/>
    </location>
</feature>
<feature type="transmembrane region" description="Helical" evidence="5">
    <location>
        <begin position="84"/>
        <end position="105"/>
    </location>
</feature>
<proteinExistence type="predicted"/>
<keyword evidence="4 5" id="KW-0472">Membrane</keyword>
<dbReference type="Pfam" id="PF01124">
    <property type="entry name" value="MAPEG"/>
    <property type="match status" value="1"/>
</dbReference>
<comment type="subcellular location">
    <subcellularLocation>
        <location evidence="1">Membrane</location>
    </subcellularLocation>
</comment>
<sequence length="143" mass="15220">MLPVLGVFVMPFAIYEAVLASRVIRIRRTNRISLDTKMRTPPADGKTIDPLTVATRAHANFVEGVPLALVIAGVAELNGAKQSYLGLSLLILLIGRLLHVEIGLLRNAHAAGVGRTIGTSVTQLFIVVWGAASAYLALTKHAS</sequence>
<evidence type="ECO:0000256" key="5">
    <source>
        <dbReference type="SAM" id="Phobius"/>
    </source>
</evidence>
<comment type="caution">
    <text evidence="6">The sequence shown here is derived from an EMBL/GenBank/DDBJ whole genome shotgun (WGS) entry which is preliminary data.</text>
</comment>
<evidence type="ECO:0008006" key="8">
    <source>
        <dbReference type="Google" id="ProtNLM"/>
    </source>
</evidence>
<evidence type="ECO:0000256" key="4">
    <source>
        <dbReference type="ARBA" id="ARBA00023136"/>
    </source>
</evidence>
<evidence type="ECO:0000256" key="3">
    <source>
        <dbReference type="ARBA" id="ARBA00022989"/>
    </source>
</evidence>
<accession>A0A8H3ELH6</accession>
<evidence type="ECO:0000313" key="7">
    <source>
        <dbReference type="Proteomes" id="UP000664169"/>
    </source>
</evidence>
<feature type="transmembrane region" description="Helical" evidence="5">
    <location>
        <begin position="117"/>
        <end position="138"/>
    </location>
</feature>
<evidence type="ECO:0000313" key="6">
    <source>
        <dbReference type="EMBL" id="CAF9907563.1"/>
    </source>
</evidence>
<dbReference type="EMBL" id="CAJPDQ010000003">
    <property type="protein sequence ID" value="CAF9907563.1"/>
    <property type="molecule type" value="Genomic_DNA"/>
</dbReference>
<dbReference type="PANTHER" id="PTHR35814:SF1">
    <property type="entry name" value="GLUTATHIONE S-TRANSFERASE-RELATED"/>
    <property type="match status" value="1"/>
</dbReference>